<sequence length="1756" mass="193489">MFFSNHSLPVDRGMVEDLGSSLRGFLCVLFGDKHPVECGPLASPLEGIIRSLISSQTWSNLSSFLRNNLKVDVRGDPVGFLEALSRAVTSSGDLQLMFNTVTPMLSVLGVQGSTLQAVSSAGRFMQAVLGYDTAEMDNLRSLPGNLMDQIGTRLYRRVVQKMEEVNSFLLEEAASTLGMQQQQDPRQFCQEADLRQLLLWGVMNNITWDHQGMGFSLQDLLSLLLFAACDDEALSESPDQHTRDSLAKGPRSASKFFDNDQAQGQRTVKKQCGRESPYSGSMAQSVYCSVFSAVMSDANFEDAFAACRNVSRMSDMSEHFGIVYTCGWVSLVRFNESICNGDGFSEASTSPGHWLQARCSYLQREKVHGGTESGFICDNILWFVKPFGFSVLDFCFDQSPARFISAICSYPHPTDYNVSVLVKYCNRESNVTTNSGSEFFVKELEEITLHCQDLNVVAKRNFSYNVVEICNVYMWWAVRNVFCANNSLLDNLQTDLSWLNAFCRSPQAETTMAHLVANMSTGALSAHTDTIRKFISRGFNDTTETHFSVPNSTTIASTNITQGEEALARGLDSLAYNGSDTYHGPLRRNRLPRNTSVGGKNARESPPRQDSSVKTCVRLPSLLKNLVSLVWSDGTGFAAEPEIATAWLRLATEDIGQQLVEDIDEAIFLLSLLSSNAFQAYAKPTASLSILQSISGFLHSVPPDKGYQLLSCFGGTLWNLMFYAENSSEILFLLQEYLRLPSHAMETVLFSSDDLTVRYFLSELRQAWHDLSVEERSDHLLKPMVGALLRRFHNLTEDIFLEMVQLLPYLSPADITALPAALLESPSVLTAALASCSVLRKEQRQALARRVARRPGGVAGWSPQFLESLAPLLTSLPISYFVQLTDQQVLSVVSLLGSSSADSAHWRHVSHVALNGNTGNLTERDVHRFGRVLCYTNTEDLAQLMGNQPVFRSVLQALISCIEKGAIDIDGKLAFFIAKNLGVAVATELTQDDLAEMAYLLPALGLAYTQQLPSQLVQASARHINSITYAPAQARVLAEKFIHERQLTAQVVGQLGSLVCGLPPSVLRTLPPAALTQGWPAVRPHAGCLRAAQRTAIISTFRRSKIDCLEWIARLGLLLSDLPLVDLDFRYPAHAARLPALADINWTPHQAQSLFRRILKGHSGKLKKEFILSLGTVFQGVDCETLMEFSQDPEFMGLVHHLLLVAEVVRTSLCKCIVAWIENKSEITVEEIILMGPQLVMELPMKTLSSFPSKAFKMAVDIITQNQIHFLNLEPSKQRQLTKTILEQMPLPAIVQIGGEYLDLLGFLVGFMEEEVLRRMSRPELLLRLGELHGYCLPAPTLDALGLILTQNDALGGADMWSLATVEQLGRLVLALPLEDIYQLPKEVLSMEVVEFVLRAQWRWEASAVGRACTHRLGERARLGLLSKARALAERSSHMEHGQRGAPTCADVKATFPAVWTPGQLVRMSGKDFYDCLETLGADEYLSPEQLTAIMQRVGQLHGGAARLPPAIIQQLGRAATRLTPRELLELDLTDPAALASLGALEGWDRKQLVAGFRSFVQRSGSSVAEMDSTDLVMLGHFICGMTPTDISRINARQYSRAALAIGRLSLRCTEAQLNSLVKVAMSSSAFGLPSNWGLEVFTEIGSVAVGLPDVVLSALVKEQIEGLTSTAIAIMPPRKFAVVFEVSSLQHFTAAQAEAVTDEQLEQLSPLQRHALLNVRHSGEAVPDGRGRSSGRLLRSLTPMTTTLLVALCLY</sequence>
<protein>
    <submittedName>
        <fullName evidence="6">Stereocilin</fullName>
    </submittedName>
</protein>
<keyword evidence="5" id="KW-1185">Reference proteome</keyword>
<feature type="region of interest" description="Disordered" evidence="3">
    <location>
        <begin position="236"/>
        <end position="280"/>
    </location>
</feature>
<dbReference type="PANTHER" id="PTHR23412">
    <property type="entry name" value="STEREOCILIN RELATED"/>
    <property type="match status" value="1"/>
</dbReference>
<dbReference type="Pfam" id="PF21058">
    <property type="entry name" value="Stereocilin"/>
    <property type="match status" value="1"/>
</dbReference>
<keyword evidence="2" id="KW-0325">Glycoprotein</keyword>
<dbReference type="KEGG" id="pmrn:116941972"/>
<feature type="domain" description="Stereocilin LRR" evidence="4">
    <location>
        <begin position="683"/>
        <end position="1074"/>
    </location>
</feature>
<dbReference type="CTD" id="161497"/>
<dbReference type="GO" id="GO:0032426">
    <property type="term" value="C:stereocilium tip"/>
    <property type="evidence" value="ECO:0007669"/>
    <property type="project" value="TreeGrafter"/>
</dbReference>
<dbReference type="GO" id="GO:0060091">
    <property type="term" value="C:kinocilium"/>
    <property type="evidence" value="ECO:0007669"/>
    <property type="project" value="TreeGrafter"/>
</dbReference>
<name>A0AAJ7WT74_PETMA</name>
<dbReference type="InterPro" id="IPR048992">
    <property type="entry name" value="Stereocilin_LRR"/>
</dbReference>
<evidence type="ECO:0000256" key="3">
    <source>
        <dbReference type="SAM" id="MobiDB-lite"/>
    </source>
</evidence>
<proteinExistence type="predicted"/>
<accession>A0AAJ7WT74</accession>
<dbReference type="Proteomes" id="UP001318040">
    <property type="component" value="Chromosome 13"/>
</dbReference>
<keyword evidence="1" id="KW-0732">Signal</keyword>
<dbReference type="GO" id="GO:0009986">
    <property type="term" value="C:cell surface"/>
    <property type="evidence" value="ECO:0007669"/>
    <property type="project" value="TreeGrafter"/>
</dbReference>
<dbReference type="GO" id="GO:0007160">
    <property type="term" value="P:cell-matrix adhesion"/>
    <property type="evidence" value="ECO:0007669"/>
    <property type="project" value="TreeGrafter"/>
</dbReference>
<dbReference type="PANTHER" id="PTHR23412:SF14">
    <property type="entry name" value="STEREOCILIN-RELATED"/>
    <property type="match status" value="1"/>
</dbReference>
<gene>
    <name evidence="6" type="primary">STRC</name>
</gene>
<dbReference type="RefSeq" id="XP_032809299.1">
    <property type="nucleotide sequence ID" value="XM_032953408.1"/>
</dbReference>
<evidence type="ECO:0000259" key="4">
    <source>
        <dbReference type="Pfam" id="PF21058"/>
    </source>
</evidence>
<evidence type="ECO:0000313" key="6">
    <source>
        <dbReference type="RefSeq" id="XP_032809299.1"/>
    </source>
</evidence>
<feature type="region of interest" description="Disordered" evidence="3">
    <location>
        <begin position="581"/>
        <end position="612"/>
    </location>
</feature>
<evidence type="ECO:0000256" key="2">
    <source>
        <dbReference type="ARBA" id="ARBA00023180"/>
    </source>
</evidence>
<evidence type="ECO:0000256" key="1">
    <source>
        <dbReference type="ARBA" id="ARBA00022729"/>
    </source>
</evidence>
<dbReference type="InterPro" id="IPR026664">
    <property type="entry name" value="Stereocilin-rel"/>
</dbReference>
<reference evidence="6" key="1">
    <citation type="submission" date="2025-08" db="UniProtKB">
        <authorList>
            <consortium name="RefSeq"/>
        </authorList>
    </citation>
    <scope>IDENTIFICATION</scope>
    <source>
        <tissue evidence="6">Sperm</tissue>
    </source>
</reference>
<evidence type="ECO:0000313" key="5">
    <source>
        <dbReference type="Proteomes" id="UP001318040"/>
    </source>
</evidence>
<organism evidence="5 6">
    <name type="scientific">Petromyzon marinus</name>
    <name type="common">Sea lamprey</name>
    <dbReference type="NCBI Taxonomy" id="7757"/>
    <lineage>
        <taxon>Eukaryota</taxon>
        <taxon>Metazoa</taxon>
        <taxon>Chordata</taxon>
        <taxon>Craniata</taxon>
        <taxon>Vertebrata</taxon>
        <taxon>Cyclostomata</taxon>
        <taxon>Hyperoartia</taxon>
        <taxon>Petromyzontiformes</taxon>
        <taxon>Petromyzontidae</taxon>
        <taxon>Petromyzon</taxon>
    </lineage>
</organism>